<dbReference type="AlphaFoldDB" id="A0A833SBB8"/>
<proteinExistence type="predicted"/>
<feature type="non-terminal residue" evidence="1">
    <location>
        <position position="1"/>
    </location>
</feature>
<gene>
    <name evidence="1" type="ORF">E2986_10596</name>
</gene>
<keyword evidence="2" id="KW-1185">Reference proteome</keyword>
<protein>
    <submittedName>
        <fullName evidence="1">Uncharacterized protein</fullName>
    </submittedName>
</protein>
<organism evidence="1 2">
    <name type="scientific">Frieseomelitta varia</name>
    <dbReference type="NCBI Taxonomy" id="561572"/>
    <lineage>
        <taxon>Eukaryota</taxon>
        <taxon>Metazoa</taxon>
        <taxon>Ecdysozoa</taxon>
        <taxon>Arthropoda</taxon>
        <taxon>Hexapoda</taxon>
        <taxon>Insecta</taxon>
        <taxon>Pterygota</taxon>
        <taxon>Neoptera</taxon>
        <taxon>Endopterygota</taxon>
        <taxon>Hymenoptera</taxon>
        <taxon>Apocrita</taxon>
        <taxon>Aculeata</taxon>
        <taxon>Apoidea</taxon>
        <taxon>Anthophila</taxon>
        <taxon>Apidae</taxon>
        <taxon>Frieseomelitta</taxon>
    </lineage>
</organism>
<accession>A0A833SBB8</accession>
<evidence type="ECO:0000313" key="1">
    <source>
        <dbReference type="EMBL" id="KAF3428705.1"/>
    </source>
</evidence>
<dbReference type="Proteomes" id="UP000655588">
    <property type="component" value="Unassembled WGS sequence"/>
</dbReference>
<name>A0A833SBB8_9HYME</name>
<evidence type="ECO:0000313" key="2">
    <source>
        <dbReference type="Proteomes" id="UP000655588"/>
    </source>
</evidence>
<reference evidence="1" key="1">
    <citation type="submission" date="2019-11" db="EMBL/GenBank/DDBJ databases">
        <title>The nuclear and mitochondrial genomes of Frieseomelitta varia - a highly eusocial stingless bee (Meliponini) with a permanently sterile worker caste.</title>
        <authorList>
            <person name="Freitas F.C.P."/>
            <person name="Lourenco A.P."/>
            <person name="Nunes F.M.F."/>
            <person name="Paschoal A.R."/>
            <person name="Abreu F.C.P."/>
            <person name="Barbin F.O."/>
            <person name="Bataglia L."/>
            <person name="Cardoso-Junior C.A.M."/>
            <person name="Cervoni M.S."/>
            <person name="Silva S.R."/>
            <person name="Dalarmi F."/>
            <person name="Del Lama M.A."/>
            <person name="Depintor T.S."/>
            <person name="Ferreira K.M."/>
            <person name="Goria P.S."/>
            <person name="Jaskot M.C."/>
            <person name="Lago D.C."/>
            <person name="Luna-Lucena D."/>
            <person name="Moda L.M."/>
            <person name="Nascimento L."/>
            <person name="Pedrino M."/>
            <person name="Rabico F.O."/>
            <person name="Sanches F.C."/>
            <person name="Santos D.E."/>
            <person name="Santos C.G."/>
            <person name="Vieira J."/>
            <person name="Lopes T.F."/>
            <person name="Barchuk A.R."/>
            <person name="Hartfelder K."/>
            <person name="Simoes Z.L.P."/>
            <person name="Bitondi M.M.G."/>
            <person name="Pinheiro D.G."/>
        </authorList>
    </citation>
    <scope>NUCLEOTIDE SEQUENCE</scope>
    <source>
        <strain evidence="1">USP_RPSP 00005682</strain>
        <tissue evidence="1">Whole individual</tissue>
    </source>
</reference>
<dbReference type="EMBL" id="WNWW01000206">
    <property type="protein sequence ID" value="KAF3428705.1"/>
    <property type="molecule type" value="Genomic_DNA"/>
</dbReference>
<sequence>TRVYSLNTFGNVIHAGTQEAAGDIEIDQLRRRLVETEAAMERIVVQMGNISRSVMHSSSPQQELKSLEMCTLLCSDCVSSFTFPVVHTYSLRDLRHFAFSYIPMLLYNHI</sequence>
<comment type="caution">
    <text evidence="1">The sequence shown here is derived from an EMBL/GenBank/DDBJ whole genome shotgun (WGS) entry which is preliminary data.</text>
</comment>